<sequence>MNFVTLARGVTNQRCSIGVIPWPSHRPIRQRNPAVESVQPEHDSRAANLSKFRVELVPPVERQASLREAEHLRRVLDERRARPSAVAGAVHQLVLQRPAQPQLQRREGCQKKKKQEILDQVEEGGEAPAAGAVVALVRRPPVHRRAHEVLVGGGNGAPPVNAGD</sequence>
<dbReference type="AlphaFoldDB" id="A0A0P0WT51"/>
<feature type="non-terminal residue" evidence="1">
    <location>
        <position position="164"/>
    </location>
</feature>
<dbReference type="OMA" id="CAANWGV"/>
<gene>
    <name evidence="1" type="ordered locus">Os06g0179050</name>
    <name evidence="1" type="ORF">OSNPB_060179050</name>
</gene>
<evidence type="ECO:0000313" key="1">
    <source>
        <dbReference type="EMBL" id="BAS96446.1"/>
    </source>
</evidence>
<reference evidence="1 2" key="2">
    <citation type="journal article" date="2013" name="Plant Cell Physiol.">
        <title>Rice Annotation Project Database (RAP-DB): an integrative and interactive database for rice genomics.</title>
        <authorList>
            <person name="Sakai H."/>
            <person name="Lee S.S."/>
            <person name="Tanaka T."/>
            <person name="Numa H."/>
            <person name="Kim J."/>
            <person name="Kawahara Y."/>
            <person name="Wakimoto H."/>
            <person name="Yang C.C."/>
            <person name="Iwamoto M."/>
            <person name="Abe T."/>
            <person name="Yamada Y."/>
            <person name="Muto A."/>
            <person name="Inokuchi H."/>
            <person name="Ikemura T."/>
            <person name="Matsumoto T."/>
            <person name="Sasaki T."/>
            <person name="Itoh T."/>
        </authorList>
    </citation>
    <scope>NUCLEOTIDE SEQUENCE [LARGE SCALE GENOMIC DNA]</scope>
    <source>
        <strain evidence="2">cv. Nipponbare</strain>
    </source>
</reference>
<reference evidence="1 2" key="3">
    <citation type="journal article" date="2013" name="Rice">
        <title>Improvement of the Oryza sativa Nipponbare reference genome using next generation sequence and optical map data.</title>
        <authorList>
            <person name="Kawahara Y."/>
            <person name="de la Bastide M."/>
            <person name="Hamilton J.P."/>
            <person name="Kanamori H."/>
            <person name="McCombie W.R."/>
            <person name="Ouyang S."/>
            <person name="Schwartz D.C."/>
            <person name="Tanaka T."/>
            <person name="Wu J."/>
            <person name="Zhou S."/>
            <person name="Childs K.L."/>
            <person name="Davidson R.M."/>
            <person name="Lin H."/>
            <person name="Quesada-Ocampo L."/>
            <person name="Vaillancourt B."/>
            <person name="Sakai H."/>
            <person name="Lee S.S."/>
            <person name="Kim J."/>
            <person name="Numa H."/>
            <person name="Itoh T."/>
            <person name="Buell C.R."/>
            <person name="Matsumoto T."/>
        </authorList>
    </citation>
    <scope>NUCLEOTIDE SEQUENCE [LARGE SCALE GENOMIC DNA]</scope>
    <source>
        <strain evidence="2">cv. Nipponbare</strain>
    </source>
</reference>
<name>A0A0P0WT51_ORYSJ</name>
<evidence type="ECO:0000313" key="2">
    <source>
        <dbReference type="Proteomes" id="UP000059680"/>
    </source>
</evidence>
<keyword evidence="2" id="KW-1185">Reference proteome</keyword>
<dbReference type="PaxDb" id="39947-A0A0P0WT51"/>
<dbReference type="Gramene" id="Os06t0179050-00">
    <property type="protein sequence ID" value="Os06t0179050-00"/>
    <property type="gene ID" value="Os06g0179050"/>
</dbReference>
<organism evidence="1 2">
    <name type="scientific">Oryza sativa subsp. japonica</name>
    <name type="common">Rice</name>
    <dbReference type="NCBI Taxonomy" id="39947"/>
    <lineage>
        <taxon>Eukaryota</taxon>
        <taxon>Viridiplantae</taxon>
        <taxon>Streptophyta</taxon>
        <taxon>Embryophyta</taxon>
        <taxon>Tracheophyta</taxon>
        <taxon>Spermatophyta</taxon>
        <taxon>Magnoliopsida</taxon>
        <taxon>Liliopsida</taxon>
        <taxon>Poales</taxon>
        <taxon>Poaceae</taxon>
        <taxon>BOP clade</taxon>
        <taxon>Oryzoideae</taxon>
        <taxon>Oryzeae</taxon>
        <taxon>Oryzinae</taxon>
        <taxon>Oryza</taxon>
        <taxon>Oryza sativa</taxon>
    </lineage>
</organism>
<proteinExistence type="predicted"/>
<dbReference type="Proteomes" id="UP000059680">
    <property type="component" value="Chromosome 6"/>
</dbReference>
<reference evidence="2" key="1">
    <citation type="journal article" date="2005" name="Nature">
        <title>The map-based sequence of the rice genome.</title>
        <authorList>
            <consortium name="International rice genome sequencing project (IRGSP)"/>
            <person name="Matsumoto T."/>
            <person name="Wu J."/>
            <person name="Kanamori H."/>
            <person name="Katayose Y."/>
            <person name="Fujisawa M."/>
            <person name="Namiki N."/>
            <person name="Mizuno H."/>
            <person name="Yamamoto K."/>
            <person name="Antonio B.A."/>
            <person name="Baba T."/>
            <person name="Sakata K."/>
            <person name="Nagamura Y."/>
            <person name="Aoki H."/>
            <person name="Arikawa K."/>
            <person name="Arita K."/>
            <person name="Bito T."/>
            <person name="Chiden Y."/>
            <person name="Fujitsuka N."/>
            <person name="Fukunaka R."/>
            <person name="Hamada M."/>
            <person name="Harada C."/>
            <person name="Hayashi A."/>
            <person name="Hijishita S."/>
            <person name="Honda M."/>
            <person name="Hosokawa S."/>
            <person name="Ichikawa Y."/>
            <person name="Idonuma A."/>
            <person name="Iijima M."/>
            <person name="Ikeda M."/>
            <person name="Ikeno M."/>
            <person name="Ito K."/>
            <person name="Ito S."/>
            <person name="Ito T."/>
            <person name="Ito Y."/>
            <person name="Ito Y."/>
            <person name="Iwabuchi A."/>
            <person name="Kamiya K."/>
            <person name="Karasawa W."/>
            <person name="Kurita K."/>
            <person name="Katagiri S."/>
            <person name="Kikuta A."/>
            <person name="Kobayashi H."/>
            <person name="Kobayashi N."/>
            <person name="Machita K."/>
            <person name="Maehara T."/>
            <person name="Masukawa M."/>
            <person name="Mizubayashi T."/>
            <person name="Mukai Y."/>
            <person name="Nagasaki H."/>
            <person name="Nagata Y."/>
            <person name="Naito S."/>
            <person name="Nakashima M."/>
            <person name="Nakama Y."/>
            <person name="Nakamichi Y."/>
            <person name="Nakamura M."/>
            <person name="Meguro A."/>
            <person name="Negishi M."/>
            <person name="Ohta I."/>
            <person name="Ohta T."/>
            <person name="Okamoto M."/>
            <person name="Ono N."/>
            <person name="Saji S."/>
            <person name="Sakaguchi M."/>
            <person name="Sakai K."/>
            <person name="Shibata M."/>
            <person name="Shimokawa T."/>
            <person name="Song J."/>
            <person name="Takazaki Y."/>
            <person name="Terasawa K."/>
            <person name="Tsugane M."/>
            <person name="Tsuji K."/>
            <person name="Ueda S."/>
            <person name="Waki K."/>
            <person name="Yamagata H."/>
            <person name="Yamamoto M."/>
            <person name="Yamamoto S."/>
            <person name="Yamane H."/>
            <person name="Yoshiki S."/>
            <person name="Yoshihara R."/>
            <person name="Yukawa K."/>
            <person name="Zhong H."/>
            <person name="Yano M."/>
            <person name="Yuan Q."/>
            <person name="Ouyang S."/>
            <person name="Liu J."/>
            <person name="Jones K.M."/>
            <person name="Gansberger K."/>
            <person name="Moffat K."/>
            <person name="Hill J."/>
            <person name="Bera J."/>
            <person name="Fadrosh D."/>
            <person name="Jin S."/>
            <person name="Johri S."/>
            <person name="Kim M."/>
            <person name="Overton L."/>
            <person name="Reardon M."/>
            <person name="Tsitrin T."/>
            <person name="Vuong H."/>
            <person name="Weaver B."/>
            <person name="Ciecko A."/>
            <person name="Tallon L."/>
            <person name="Jackson J."/>
            <person name="Pai G."/>
            <person name="Aken S.V."/>
            <person name="Utterback T."/>
            <person name="Reidmuller S."/>
            <person name="Feldblyum T."/>
            <person name="Hsiao J."/>
            <person name="Zismann V."/>
            <person name="Iobst S."/>
            <person name="de Vazeille A.R."/>
            <person name="Buell C.R."/>
            <person name="Ying K."/>
            <person name="Li Y."/>
            <person name="Lu T."/>
            <person name="Huang Y."/>
            <person name="Zhao Q."/>
            <person name="Feng Q."/>
            <person name="Zhang L."/>
            <person name="Zhu J."/>
            <person name="Weng Q."/>
            <person name="Mu J."/>
            <person name="Lu Y."/>
            <person name="Fan D."/>
            <person name="Liu Y."/>
            <person name="Guan J."/>
            <person name="Zhang Y."/>
            <person name="Yu S."/>
            <person name="Liu X."/>
            <person name="Zhang Y."/>
            <person name="Hong G."/>
            <person name="Han B."/>
            <person name="Choisne N."/>
            <person name="Demange N."/>
            <person name="Orjeda G."/>
            <person name="Samain S."/>
            <person name="Cattolico L."/>
            <person name="Pelletier E."/>
            <person name="Couloux A."/>
            <person name="Segurens B."/>
            <person name="Wincker P."/>
            <person name="D'Hont A."/>
            <person name="Scarpelli C."/>
            <person name="Weissenbach J."/>
            <person name="Salanoubat M."/>
            <person name="Quetier F."/>
            <person name="Yu Y."/>
            <person name="Kim H.R."/>
            <person name="Rambo T."/>
            <person name="Currie J."/>
            <person name="Collura K."/>
            <person name="Luo M."/>
            <person name="Yang T."/>
            <person name="Ammiraju J.S.S."/>
            <person name="Engler F."/>
            <person name="Soderlund C."/>
            <person name="Wing R.A."/>
            <person name="Palmer L.E."/>
            <person name="de la Bastide M."/>
            <person name="Spiegel L."/>
            <person name="Nascimento L."/>
            <person name="Zutavern T."/>
            <person name="O'Shaughnessy A."/>
            <person name="Dike S."/>
            <person name="Dedhia N."/>
            <person name="Preston R."/>
            <person name="Balija V."/>
            <person name="McCombie W.R."/>
            <person name="Chow T."/>
            <person name="Chen H."/>
            <person name="Chung M."/>
            <person name="Chen C."/>
            <person name="Shaw J."/>
            <person name="Wu H."/>
            <person name="Hsiao K."/>
            <person name="Chao Y."/>
            <person name="Chu M."/>
            <person name="Cheng C."/>
            <person name="Hour A."/>
            <person name="Lee P."/>
            <person name="Lin S."/>
            <person name="Lin Y."/>
            <person name="Liou J."/>
            <person name="Liu S."/>
            <person name="Hsing Y."/>
            <person name="Raghuvanshi S."/>
            <person name="Mohanty A."/>
            <person name="Bharti A.K."/>
            <person name="Gaur A."/>
            <person name="Gupta V."/>
            <person name="Kumar D."/>
            <person name="Ravi V."/>
            <person name="Vij S."/>
            <person name="Kapur A."/>
            <person name="Khurana P."/>
            <person name="Khurana P."/>
            <person name="Khurana J.P."/>
            <person name="Tyagi A.K."/>
            <person name="Gaikwad K."/>
            <person name="Singh A."/>
            <person name="Dalal V."/>
            <person name="Srivastava S."/>
            <person name="Dixit A."/>
            <person name="Pal A.K."/>
            <person name="Ghazi I.A."/>
            <person name="Yadav M."/>
            <person name="Pandit A."/>
            <person name="Bhargava A."/>
            <person name="Sureshbabu K."/>
            <person name="Batra K."/>
            <person name="Sharma T.R."/>
            <person name="Mohapatra T."/>
            <person name="Singh N.K."/>
            <person name="Messing J."/>
            <person name="Nelson A.B."/>
            <person name="Fuks G."/>
            <person name="Kavchok S."/>
            <person name="Keizer G."/>
            <person name="Linton E."/>
            <person name="Llaca V."/>
            <person name="Song R."/>
            <person name="Tanyolac B."/>
            <person name="Young S."/>
            <person name="Ho-Il K."/>
            <person name="Hahn J.H."/>
            <person name="Sangsakoo G."/>
            <person name="Vanavichit A."/>
            <person name="de Mattos Luiz.A.T."/>
            <person name="Zimmer P.D."/>
            <person name="Malone G."/>
            <person name="Dellagostin O."/>
            <person name="de Oliveira A.C."/>
            <person name="Bevan M."/>
            <person name="Bancroft I."/>
            <person name="Minx P."/>
            <person name="Cordum H."/>
            <person name="Wilson R."/>
            <person name="Cheng Z."/>
            <person name="Jin W."/>
            <person name="Jiang J."/>
            <person name="Leong S.A."/>
            <person name="Iwama H."/>
            <person name="Gojobori T."/>
            <person name="Itoh T."/>
            <person name="Niimura Y."/>
            <person name="Fujii Y."/>
            <person name="Habara T."/>
            <person name="Sakai H."/>
            <person name="Sato Y."/>
            <person name="Wilson G."/>
            <person name="Kumar K."/>
            <person name="McCouch S."/>
            <person name="Juretic N."/>
            <person name="Hoen D."/>
            <person name="Wright S."/>
            <person name="Bruskiewich R."/>
            <person name="Bureau T."/>
            <person name="Miyao A."/>
            <person name="Hirochika H."/>
            <person name="Nishikawa T."/>
            <person name="Kadowaki K."/>
            <person name="Sugiura M."/>
            <person name="Burr B."/>
            <person name="Sasaki T."/>
        </authorList>
    </citation>
    <scope>NUCLEOTIDE SEQUENCE [LARGE SCALE GENOMIC DNA]</scope>
    <source>
        <strain evidence="2">cv. Nipponbare</strain>
    </source>
</reference>
<protein>
    <submittedName>
        <fullName evidence="1">Os06g0179050 protein</fullName>
    </submittedName>
</protein>
<dbReference type="InParanoid" id="A0A0P0WT51"/>
<dbReference type="EMBL" id="AP014962">
    <property type="protein sequence ID" value="BAS96446.1"/>
    <property type="molecule type" value="Genomic_DNA"/>
</dbReference>
<accession>A0A0P0WT51</accession>
<dbReference type="eggNOG" id="ENOG502R3PW">
    <property type="taxonomic scope" value="Eukaryota"/>
</dbReference>